<evidence type="ECO:0000313" key="24">
    <source>
        <dbReference type="Proteomes" id="UP001165368"/>
    </source>
</evidence>
<evidence type="ECO:0000256" key="10">
    <source>
        <dbReference type="ARBA" id="ARBA00024596"/>
    </source>
</evidence>
<keyword evidence="24" id="KW-1185">Reference proteome</keyword>
<proteinExistence type="inferred from homology"/>
<dbReference type="RefSeq" id="WP_237824120.1">
    <property type="nucleotide sequence ID" value="NZ_JAKLTQ010000017.1"/>
</dbReference>
<comment type="catalytic activity">
    <reaction evidence="7">
        <text>8-oxo-dATP + H2O = 8-oxo-dAMP + diphosphate + H(+)</text>
        <dbReference type="Rhea" id="RHEA:65396"/>
        <dbReference type="ChEBI" id="CHEBI:15377"/>
        <dbReference type="ChEBI" id="CHEBI:15378"/>
        <dbReference type="ChEBI" id="CHEBI:33019"/>
        <dbReference type="ChEBI" id="CHEBI:71361"/>
        <dbReference type="ChEBI" id="CHEBI:172871"/>
    </reaction>
    <physiologicalReaction direction="left-to-right" evidence="7">
        <dbReference type="Rhea" id="RHEA:65397"/>
    </physiologicalReaction>
</comment>
<keyword evidence="6" id="KW-0460">Magnesium</keyword>
<evidence type="ECO:0000313" key="23">
    <source>
        <dbReference type="EMBL" id="MCG2623805.1"/>
    </source>
</evidence>
<evidence type="ECO:0000256" key="6">
    <source>
        <dbReference type="ARBA" id="ARBA00022842"/>
    </source>
</evidence>
<dbReference type="PANTHER" id="PTHR43758">
    <property type="entry name" value="7,8-DIHYDRO-8-OXOGUANINE TRIPHOSPHATASE"/>
    <property type="match status" value="1"/>
</dbReference>
<comment type="caution">
    <text evidence="23">The sequence shown here is derived from an EMBL/GenBank/DDBJ whole genome shotgun (WGS) entry which is preliminary data.</text>
</comment>
<reference evidence="23" key="1">
    <citation type="submission" date="2022-01" db="EMBL/GenBank/DDBJ databases">
        <authorList>
            <person name="Jo J.-H."/>
            <person name="Im W.-T."/>
        </authorList>
    </citation>
    <scope>NUCLEOTIDE SEQUENCE</scope>
    <source>
        <strain evidence="23">I2-34</strain>
    </source>
</reference>
<comment type="catalytic activity">
    <reaction evidence="19">
        <text>O(6)-methyl-dGTP + H2O = O(6)-methyl-dGMP + diphosphate + H(+)</text>
        <dbReference type="Rhea" id="RHEA:67600"/>
        <dbReference type="ChEBI" id="CHEBI:15377"/>
        <dbReference type="ChEBI" id="CHEBI:15378"/>
        <dbReference type="ChEBI" id="CHEBI:33019"/>
        <dbReference type="ChEBI" id="CHEBI:169974"/>
        <dbReference type="ChEBI" id="CHEBI:169975"/>
    </reaction>
    <physiologicalReaction direction="left-to-right" evidence="19">
        <dbReference type="Rhea" id="RHEA:67601"/>
    </physiologicalReaction>
</comment>
<comment type="function">
    <text evidence="21">Oxidized purine nucleoside triphosphate hydrolase which is a prominent sanitizer of the oxidized nucleotide pool. Catalyzes the hydrolysis of 2-oxo-dATP (2-hydroxy-dATP) into 2-oxo-dAMP. Also has a significant hydrolase activity toward 2-oxo-ATP, 8-oxo-dGTP and 8-oxo-dATP. Through the hydrolysis of oxidized purine nucleoside triphosphates, prevents their incorporation into DNA and the subsequent transversions A:T to C:G and G:C to T:A. Also catalyzes the hydrolysis of methylated purine nucleoside triphosphate preventing their integration into DNA. Through this antimutagenic activity protects cells from oxidative stress.</text>
</comment>
<evidence type="ECO:0000256" key="18">
    <source>
        <dbReference type="ARBA" id="ARBA00048002"/>
    </source>
</evidence>
<evidence type="ECO:0000256" key="9">
    <source>
        <dbReference type="ARBA" id="ARBA00024486"/>
    </source>
</evidence>
<organism evidence="23 24">
    <name type="scientific">Arthrobacter hankyongi</name>
    <dbReference type="NCBI Taxonomy" id="2904801"/>
    <lineage>
        <taxon>Bacteria</taxon>
        <taxon>Bacillati</taxon>
        <taxon>Actinomycetota</taxon>
        <taxon>Actinomycetes</taxon>
        <taxon>Micrococcales</taxon>
        <taxon>Micrococcaceae</taxon>
        <taxon>Arthrobacter</taxon>
    </lineage>
</organism>
<dbReference type="InterPro" id="IPR003563">
    <property type="entry name" value="8ODP"/>
</dbReference>
<dbReference type="Proteomes" id="UP001165368">
    <property type="component" value="Unassembled WGS sequence"/>
</dbReference>
<evidence type="ECO:0000256" key="7">
    <source>
        <dbReference type="ARBA" id="ARBA00024448"/>
    </source>
</evidence>
<evidence type="ECO:0000256" key="8">
    <source>
        <dbReference type="ARBA" id="ARBA00024459"/>
    </source>
</evidence>
<protein>
    <recommendedName>
        <fullName evidence="12">Oxidized purine nucleoside triphosphate hydrolase</fullName>
        <ecNumber evidence="11">3.6.1.56</ecNumber>
    </recommendedName>
    <alternativeName>
        <fullName evidence="16">2-hydroxy-dATP diphosphatase</fullName>
    </alternativeName>
    <alternativeName>
        <fullName evidence="15">7,8-dihydro-8-oxoguanine triphosphatase</fullName>
    </alternativeName>
    <alternativeName>
        <fullName evidence="14">8-oxo-dGTPase</fullName>
    </alternativeName>
    <alternativeName>
        <fullName evidence="17">Methylated purine nucleoside triphosphate hydrolase</fullName>
    </alternativeName>
    <alternativeName>
        <fullName evidence="13">Nucleoside diphosphate-linked moiety X motif 1</fullName>
    </alternativeName>
</protein>
<comment type="similarity">
    <text evidence="2">Belongs to the Nudix hydrolase family.</text>
</comment>
<evidence type="ECO:0000256" key="21">
    <source>
        <dbReference type="ARBA" id="ARBA00053094"/>
    </source>
</evidence>
<dbReference type="PROSITE" id="PS51462">
    <property type="entry name" value="NUDIX"/>
    <property type="match status" value="1"/>
</dbReference>
<evidence type="ECO:0000256" key="20">
    <source>
        <dbReference type="ARBA" id="ARBA00049032"/>
    </source>
</evidence>
<dbReference type="InterPro" id="IPR015797">
    <property type="entry name" value="NUDIX_hydrolase-like_dom_sf"/>
</dbReference>
<keyword evidence="4" id="KW-0479">Metal-binding</keyword>
<evidence type="ECO:0000259" key="22">
    <source>
        <dbReference type="PROSITE" id="PS51462"/>
    </source>
</evidence>
<evidence type="ECO:0000256" key="17">
    <source>
        <dbReference type="ARBA" id="ARBA00032071"/>
    </source>
</evidence>
<feature type="domain" description="Nudix hydrolase" evidence="22">
    <location>
        <begin position="7"/>
        <end position="153"/>
    </location>
</feature>
<evidence type="ECO:0000256" key="12">
    <source>
        <dbReference type="ARBA" id="ARBA00026218"/>
    </source>
</evidence>
<comment type="catalytic activity">
    <reaction evidence="18">
        <text>N(6)-methyl-ATP + H2O = N(6)-methyl-AMP + diphosphate + H(+)</text>
        <dbReference type="Rhea" id="RHEA:67608"/>
        <dbReference type="ChEBI" id="CHEBI:15377"/>
        <dbReference type="ChEBI" id="CHEBI:15378"/>
        <dbReference type="ChEBI" id="CHEBI:33019"/>
        <dbReference type="ChEBI" id="CHEBI:144842"/>
        <dbReference type="ChEBI" id="CHEBI:172873"/>
    </reaction>
    <physiologicalReaction direction="left-to-right" evidence="18">
        <dbReference type="Rhea" id="RHEA:67609"/>
    </physiologicalReaction>
</comment>
<accession>A0ABS9LAW7</accession>
<dbReference type="EMBL" id="JAKLTQ010000017">
    <property type="protein sequence ID" value="MCG2623805.1"/>
    <property type="molecule type" value="Genomic_DNA"/>
</dbReference>
<comment type="cofactor">
    <cofactor evidence="1">
        <name>Mg(2+)</name>
        <dbReference type="ChEBI" id="CHEBI:18420"/>
    </cofactor>
</comment>
<dbReference type="InterPro" id="IPR000086">
    <property type="entry name" value="NUDIX_hydrolase_dom"/>
</dbReference>
<dbReference type="PRINTS" id="PR01403">
    <property type="entry name" value="8OXTPHPHTASE"/>
</dbReference>
<evidence type="ECO:0000256" key="11">
    <source>
        <dbReference type="ARBA" id="ARBA00026103"/>
    </source>
</evidence>
<comment type="catalytic activity">
    <reaction evidence="20">
        <text>N(6)-methyl-dATP + H2O = N(6)-methyl-dAMP + diphosphate + H(+)</text>
        <dbReference type="Rhea" id="RHEA:67604"/>
        <dbReference type="ChEBI" id="CHEBI:15377"/>
        <dbReference type="ChEBI" id="CHEBI:15378"/>
        <dbReference type="ChEBI" id="CHEBI:33019"/>
        <dbReference type="ChEBI" id="CHEBI:169976"/>
        <dbReference type="ChEBI" id="CHEBI:172872"/>
    </reaction>
    <physiologicalReaction direction="left-to-right" evidence="20">
        <dbReference type="Rhea" id="RHEA:67605"/>
    </physiologicalReaction>
</comment>
<name>A0ABS9LAW7_9MICC</name>
<evidence type="ECO:0000256" key="4">
    <source>
        <dbReference type="ARBA" id="ARBA00022723"/>
    </source>
</evidence>
<evidence type="ECO:0000256" key="19">
    <source>
        <dbReference type="ARBA" id="ARBA00048894"/>
    </source>
</evidence>
<evidence type="ECO:0000256" key="5">
    <source>
        <dbReference type="ARBA" id="ARBA00022801"/>
    </source>
</evidence>
<evidence type="ECO:0000256" key="3">
    <source>
        <dbReference type="ARBA" id="ARBA00011245"/>
    </source>
</evidence>
<evidence type="ECO:0000256" key="15">
    <source>
        <dbReference type="ARBA" id="ARBA00030682"/>
    </source>
</evidence>
<evidence type="ECO:0000256" key="16">
    <source>
        <dbReference type="ARBA" id="ARBA00031927"/>
    </source>
</evidence>
<comment type="catalytic activity">
    <reaction evidence="9">
        <text>8-oxo-dGTP + H2O = 8-oxo-dGMP + diphosphate + H(+)</text>
        <dbReference type="Rhea" id="RHEA:31575"/>
        <dbReference type="ChEBI" id="CHEBI:15377"/>
        <dbReference type="ChEBI" id="CHEBI:15378"/>
        <dbReference type="ChEBI" id="CHEBI:33019"/>
        <dbReference type="ChEBI" id="CHEBI:63224"/>
        <dbReference type="ChEBI" id="CHEBI:77896"/>
    </reaction>
    <physiologicalReaction direction="left-to-right" evidence="9">
        <dbReference type="Rhea" id="RHEA:31576"/>
    </physiologicalReaction>
</comment>
<comment type="catalytic activity">
    <reaction evidence="10">
        <text>2-oxo-ATP + H2O = 2-oxo-AMP + diphosphate + H(+)</text>
        <dbReference type="Rhea" id="RHEA:67392"/>
        <dbReference type="ChEBI" id="CHEBI:15377"/>
        <dbReference type="ChEBI" id="CHEBI:15378"/>
        <dbReference type="ChEBI" id="CHEBI:33019"/>
        <dbReference type="ChEBI" id="CHEBI:71395"/>
        <dbReference type="ChEBI" id="CHEBI:172878"/>
    </reaction>
    <physiologicalReaction direction="left-to-right" evidence="10">
        <dbReference type="Rhea" id="RHEA:67393"/>
    </physiologicalReaction>
</comment>
<sequence length="175" mass="18890">MRNPGAGPIAVALCFLLRSDIVDGDTVDGDTAGLSVLLGRKKAGFGAGKVVGVGGKLEAGESSLQAACREVFEETGVLVRPEHLERAGRIFFDFPANPDWNMDTDLFVARRWEGEPAESDEIVPAWYRVDALPLADMWHDAGNWLPLALTGSAPQLRIVLNRDNETVAAVLPLPR</sequence>
<comment type="subunit">
    <text evidence="3">Monomer.</text>
</comment>
<evidence type="ECO:0000256" key="2">
    <source>
        <dbReference type="ARBA" id="ARBA00005582"/>
    </source>
</evidence>
<dbReference type="PROSITE" id="PS00893">
    <property type="entry name" value="NUDIX_BOX"/>
    <property type="match status" value="1"/>
</dbReference>
<dbReference type="CDD" id="cd03427">
    <property type="entry name" value="NUDIX_MTH1_Nudt1"/>
    <property type="match status" value="1"/>
</dbReference>
<dbReference type="Gene3D" id="3.90.79.10">
    <property type="entry name" value="Nucleoside Triphosphate Pyrophosphohydrolase"/>
    <property type="match status" value="1"/>
</dbReference>
<dbReference type="InterPro" id="IPR020084">
    <property type="entry name" value="NUDIX_hydrolase_CS"/>
</dbReference>
<evidence type="ECO:0000256" key="13">
    <source>
        <dbReference type="ARBA" id="ARBA00029673"/>
    </source>
</evidence>
<dbReference type="EC" id="3.6.1.56" evidence="11"/>
<dbReference type="Pfam" id="PF00293">
    <property type="entry name" value="NUDIX"/>
    <property type="match status" value="1"/>
</dbReference>
<evidence type="ECO:0000256" key="1">
    <source>
        <dbReference type="ARBA" id="ARBA00001946"/>
    </source>
</evidence>
<dbReference type="SUPFAM" id="SSF55811">
    <property type="entry name" value="Nudix"/>
    <property type="match status" value="1"/>
</dbReference>
<keyword evidence="5" id="KW-0378">Hydrolase</keyword>
<evidence type="ECO:0000256" key="14">
    <source>
        <dbReference type="ARBA" id="ARBA00030634"/>
    </source>
</evidence>
<comment type="catalytic activity">
    <reaction evidence="8">
        <text>2-oxo-dATP + H2O = 2-oxo-dAMP + diphosphate + H(+)</text>
        <dbReference type="Rhea" id="RHEA:31583"/>
        <dbReference type="ChEBI" id="CHEBI:15377"/>
        <dbReference type="ChEBI" id="CHEBI:15378"/>
        <dbReference type="ChEBI" id="CHEBI:33019"/>
        <dbReference type="ChEBI" id="CHEBI:63212"/>
        <dbReference type="ChEBI" id="CHEBI:77897"/>
        <dbReference type="EC" id="3.6.1.56"/>
    </reaction>
    <physiologicalReaction direction="left-to-right" evidence="8">
        <dbReference type="Rhea" id="RHEA:31584"/>
    </physiologicalReaction>
</comment>
<dbReference type="PANTHER" id="PTHR43758:SF2">
    <property type="entry name" value="OXIDIZED PURINE NUCLEOSIDE TRIPHOSPHATE HYDROLASE"/>
    <property type="match status" value="1"/>
</dbReference>
<gene>
    <name evidence="23" type="ORF">LVY72_18075</name>
</gene>